<name>A0A0L6VSD6_9BASI</name>
<accession>A0A0L6VSD6</accession>
<dbReference type="EMBL" id="LAVV01001346">
    <property type="protein sequence ID" value="KNZ63604.1"/>
    <property type="molecule type" value="Genomic_DNA"/>
</dbReference>
<protein>
    <submittedName>
        <fullName evidence="1">Uncharacterized protein</fullName>
    </submittedName>
</protein>
<proteinExistence type="predicted"/>
<gene>
    <name evidence="1" type="ORF">VP01_11211g1</name>
</gene>
<sequence>SSKHRVQVKFPLLEGQRQGVNLHCPVPNTPVENQLEQCRLCFPFPKRASDNGSIEPLNSTIVFTTKYGPIRRPTQPHQIRRMNMIQTLNLAPRSRKPTEIALVLNKEGQLLCLYCGGKHELDSCVKWIAREAAKLAKKENLVLLRLAKKTTNYPLFL</sequence>
<feature type="non-terminal residue" evidence="1">
    <location>
        <position position="1"/>
    </location>
</feature>
<organism evidence="1 2">
    <name type="scientific">Puccinia sorghi</name>
    <dbReference type="NCBI Taxonomy" id="27349"/>
    <lineage>
        <taxon>Eukaryota</taxon>
        <taxon>Fungi</taxon>
        <taxon>Dikarya</taxon>
        <taxon>Basidiomycota</taxon>
        <taxon>Pucciniomycotina</taxon>
        <taxon>Pucciniomycetes</taxon>
        <taxon>Pucciniales</taxon>
        <taxon>Pucciniaceae</taxon>
        <taxon>Puccinia</taxon>
    </lineage>
</organism>
<dbReference type="AlphaFoldDB" id="A0A0L6VSD6"/>
<keyword evidence="2" id="KW-1185">Reference proteome</keyword>
<dbReference type="Proteomes" id="UP000037035">
    <property type="component" value="Unassembled WGS sequence"/>
</dbReference>
<dbReference type="VEuPathDB" id="FungiDB:VP01_11211g1"/>
<evidence type="ECO:0000313" key="1">
    <source>
        <dbReference type="EMBL" id="KNZ63604.1"/>
    </source>
</evidence>
<reference evidence="1 2" key="1">
    <citation type="submission" date="2015-08" db="EMBL/GenBank/DDBJ databases">
        <title>Next Generation Sequencing and Analysis of the Genome of Puccinia sorghi L Schw, the Causal Agent of Maize Common Rust.</title>
        <authorList>
            <person name="Rochi L."/>
            <person name="Burguener G."/>
            <person name="Darino M."/>
            <person name="Turjanski A."/>
            <person name="Kreff E."/>
            <person name="Dieguez M.J."/>
            <person name="Sacco F."/>
        </authorList>
    </citation>
    <scope>NUCLEOTIDE SEQUENCE [LARGE SCALE GENOMIC DNA]</scope>
    <source>
        <strain evidence="1 2">RO10H11247</strain>
    </source>
</reference>
<evidence type="ECO:0000313" key="2">
    <source>
        <dbReference type="Proteomes" id="UP000037035"/>
    </source>
</evidence>
<comment type="caution">
    <text evidence="1">The sequence shown here is derived from an EMBL/GenBank/DDBJ whole genome shotgun (WGS) entry which is preliminary data.</text>
</comment>